<dbReference type="EMBL" id="AMCI01005484">
    <property type="protein sequence ID" value="EJW96061.1"/>
    <property type="molecule type" value="Genomic_DNA"/>
</dbReference>
<organism evidence="1">
    <name type="scientific">gut metagenome</name>
    <dbReference type="NCBI Taxonomy" id="749906"/>
    <lineage>
        <taxon>unclassified sequences</taxon>
        <taxon>metagenomes</taxon>
        <taxon>organismal metagenomes</taxon>
    </lineage>
</organism>
<accession>J9FMC8</accession>
<name>J9FMC8_9ZZZZ</name>
<sequence>MPYMALLTNTITMFSPRLAACIVSAVPIAARSPSP</sequence>
<protein>
    <submittedName>
        <fullName evidence="1">Uncharacterized protein</fullName>
    </submittedName>
</protein>
<evidence type="ECO:0000313" key="1">
    <source>
        <dbReference type="EMBL" id="EJW96061.1"/>
    </source>
</evidence>
<dbReference type="AlphaFoldDB" id="J9FMC8"/>
<reference evidence="1" key="1">
    <citation type="journal article" date="2012" name="PLoS ONE">
        <title>Gene sets for utilization of primary and secondary nutrition supplies in the distal gut of endangered iberian lynx.</title>
        <authorList>
            <person name="Alcaide M."/>
            <person name="Messina E."/>
            <person name="Richter M."/>
            <person name="Bargiela R."/>
            <person name="Peplies J."/>
            <person name="Huws S.A."/>
            <person name="Newbold C.J."/>
            <person name="Golyshin P.N."/>
            <person name="Simon M.A."/>
            <person name="Lopez G."/>
            <person name="Yakimov M.M."/>
            <person name="Ferrer M."/>
        </authorList>
    </citation>
    <scope>NUCLEOTIDE SEQUENCE</scope>
</reference>
<gene>
    <name evidence="1" type="ORF">EVA_15830</name>
</gene>
<comment type="caution">
    <text evidence="1">The sequence shown here is derived from an EMBL/GenBank/DDBJ whole genome shotgun (WGS) entry which is preliminary data.</text>
</comment>
<proteinExistence type="predicted"/>